<accession>A0A2A5T4H0</accession>
<keyword evidence="2" id="KW-1185">Reference proteome</keyword>
<dbReference type="AlphaFoldDB" id="A0A2A5T4H0"/>
<gene>
    <name evidence="1" type="ORF">BTN49_1016</name>
</gene>
<protein>
    <submittedName>
        <fullName evidence="1">Uncharacterized protein</fullName>
    </submittedName>
</protein>
<evidence type="ECO:0000313" key="1">
    <source>
        <dbReference type="EMBL" id="PCS23041.1"/>
    </source>
</evidence>
<organism evidence="1 2">
    <name type="scientific">Candidatus Enterovibrio escicola</name>
    <dbReference type="NCBI Taxonomy" id="1927127"/>
    <lineage>
        <taxon>Bacteria</taxon>
        <taxon>Pseudomonadati</taxon>
        <taxon>Pseudomonadota</taxon>
        <taxon>Gammaproteobacteria</taxon>
        <taxon>Vibrionales</taxon>
        <taxon>Vibrionaceae</taxon>
        <taxon>Enterovibrio</taxon>
    </lineage>
</organism>
<comment type="caution">
    <text evidence="1">The sequence shown here is derived from an EMBL/GenBank/DDBJ whole genome shotgun (WGS) entry which is preliminary data.</text>
</comment>
<reference evidence="2" key="1">
    <citation type="submission" date="2017-04" db="EMBL/GenBank/DDBJ databases">
        <title>Genome evolution of the luminous symbionts of deep sea anglerfish.</title>
        <authorList>
            <person name="Hendry T.A."/>
        </authorList>
    </citation>
    <scope>NUCLEOTIDE SEQUENCE [LARGE SCALE GENOMIC DNA]</scope>
</reference>
<sequence length="42" mass="4921">MISNWKQYNPSISKPWFSHFWDTALNGKLSLSSSPLYHHLSN</sequence>
<name>A0A2A5T4H0_9GAMM</name>
<proteinExistence type="predicted"/>
<evidence type="ECO:0000313" key="2">
    <source>
        <dbReference type="Proteomes" id="UP000219020"/>
    </source>
</evidence>
<dbReference type="EMBL" id="NBYY01000011">
    <property type="protein sequence ID" value="PCS23041.1"/>
    <property type="molecule type" value="Genomic_DNA"/>
</dbReference>
<dbReference type="Proteomes" id="UP000219020">
    <property type="component" value="Unassembled WGS sequence"/>
</dbReference>